<evidence type="ECO:0000256" key="2">
    <source>
        <dbReference type="ARBA" id="ARBA00022475"/>
    </source>
</evidence>
<proteinExistence type="inferred from homology"/>
<comment type="caution">
    <text evidence="15">The sequence shown here is derived from an EMBL/GenBank/DDBJ whole genome shotgun (WGS) entry which is preliminary data.</text>
</comment>
<feature type="transmembrane region" description="Helical" evidence="12">
    <location>
        <begin position="6"/>
        <end position="27"/>
    </location>
</feature>
<keyword evidence="2 12" id="KW-1003">Cell membrane</keyword>
<reference evidence="15" key="1">
    <citation type="journal article" date="2022" name="Int. J. Syst. Evol. Microbiol.">
        <title>A novel species of lactic acid bacteria, Ligilactobacillus pabuli sp. nov., isolated from alfalfa silage.</title>
        <authorList>
            <person name="Tohno M."/>
            <person name="Tanizawa Y."/>
            <person name="Sawada H."/>
            <person name="Sakamoto M."/>
            <person name="Ohkuma M."/>
            <person name="Kobayashi H."/>
        </authorList>
    </citation>
    <scope>NUCLEOTIDE SEQUENCE</scope>
    <source>
        <strain evidence="15">AF129</strain>
    </source>
</reference>
<feature type="domain" description="PLD phosphodiesterase" evidence="14">
    <location>
        <begin position="221"/>
        <end position="248"/>
    </location>
</feature>
<keyword evidence="4 12" id="KW-0808">Transferase</keyword>
<feature type="active site" evidence="12">
    <location>
        <position position="228"/>
    </location>
</feature>
<dbReference type="PANTHER" id="PTHR21248">
    <property type="entry name" value="CARDIOLIPIN SYNTHASE"/>
    <property type="match status" value="1"/>
</dbReference>
<keyword evidence="7 12" id="KW-1133">Transmembrane helix</keyword>
<dbReference type="InterPro" id="IPR001736">
    <property type="entry name" value="PLipase_D/transphosphatidylase"/>
</dbReference>
<gene>
    <name evidence="15" type="primary">cls</name>
    <name evidence="15" type="ORF">LPAF129_16100</name>
</gene>
<dbReference type="EC" id="2.7.8.-" evidence="12 13"/>
<dbReference type="SMART" id="SM00155">
    <property type="entry name" value="PLDc"/>
    <property type="match status" value="2"/>
</dbReference>
<evidence type="ECO:0000256" key="11">
    <source>
        <dbReference type="ARBA" id="ARBA00023264"/>
    </source>
</evidence>
<evidence type="ECO:0000256" key="10">
    <source>
        <dbReference type="ARBA" id="ARBA00023209"/>
    </source>
</evidence>
<keyword evidence="8 12" id="KW-0443">Lipid metabolism</keyword>
<keyword evidence="16" id="KW-1185">Reference proteome</keyword>
<feature type="domain" description="PLD phosphodiesterase" evidence="14">
    <location>
        <begin position="403"/>
        <end position="430"/>
    </location>
</feature>
<evidence type="ECO:0000256" key="5">
    <source>
        <dbReference type="ARBA" id="ARBA00022692"/>
    </source>
</evidence>
<evidence type="ECO:0000256" key="4">
    <source>
        <dbReference type="ARBA" id="ARBA00022679"/>
    </source>
</evidence>
<evidence type="ECO:0000259" key="14">
    <source>
        <dbReference type="PROSITE" id="PS50035"/>
    </source>
</evidence>
<protein>
    <recommendedName>
        <fullName evidence="12 13">Cardiolipin synthase</fullName>
        <shortName evidence="12">CL synthase</shortName>
        <ecNumber evidence="12 13">2.7.8.-</ecNumber>
    </recommendedName>
</protein>
<comment type="catalytic activity">
    <reaction evidence="12">
        <text>2 a 1,2-diacyl-sn-glycero-3-phospho-(1'-sn-glycerol) = a cardiolipin + glycerol</text>
        <dbReference type="Rhea" id="RHEA:31451"/>
        <dbReference type="ChEBI" id="CHEBI:17754"/>
        <dbReference type="ChEBI" id="CHEBI:62237"/>
        <dbReference type="ChEBI" id="CHEBI:64716"/>
    </reaction>
</comment>
<evidence type="ECO:0000313" key="16">
    <source>
        <dbReference type="Proteomes" id="UP001055149"/>
    </source>
</evidence>
<feature type="active site" evidence="12">
    <location>
        <position position="410"/>
    </location>
</feature>
<dbReference type="Pfam" id="PF13396">
    <property type="entry name" value="PLDc_N"/>
    <property type="match status" value="1"/>
</dbReference>
<evidence type="ECO:0000256" key="12">
    <source>
        <dbReference type="HAMAP-Rule" id="MF_01916"/>
    </source>
</evidence>
<dbReference type="PROSITE" id="PS50035">
    <property type="entry name" value="PLD"/>
    <property type="match status" value="2"/>
</dbReference>
<feature type="active site" evidence="12">
    <location>
        <position position="233"/>
    </location>
</feature>
<keyword evidence="10 12" id="KW-0594">Phospholipid biosynthesis</keyword>
<comment type="similarity">
    <text evidence="12">Belongs to the phospholipase D family. Cardiolipin synthase subfamily.</text>
</comment>
<keyword evidence="5 12" id="KW-0812">Transmembrane</keyword>
<dbReference type="InterPro" id="IPR025202">
    <property type="entry name" value="PLD-like_dom"/>
</dbReference>
<evidence type="ECO:0000256" key="1">
    <source>
        <dbReference type="ARBA" id="ARBA00004651"/>
    </source>
</evidence>
<name>A0ABQ5JIH3_9LACO</name>
<dbReference type="SUPFAM" id="SSF56024">
    <property type="entry name" value="Phospholipase D/nuclease"/>
    <property type="match status" value="2"/>
</dbReference>
<dbReference type="Gene3D" id="3.30.870.10">
    <property type="entry name" value="Endonuclease Chain A"/>
    <property type="match status" value="2"/>
</dbReference>
<dbReference type="CDD" id="cd09112">
    <property type="entry name" value="PLDc_CLS_2"/>
    <property type="match status" value="1"/>
</dbReference>
<dbReference type="InterPro" id="IPR030874">
    <property type="entry name" value="Cardiolipin_synth_Firmi"/>
</dbReference>
<dbReference type="HAMAP" id="MF_01916">
    <property type="entry name" value="Cardiolipin_synth_Cls"/>
    <property type="match status" value="1"/>
</dbReference>
<feature type="transmembrane region" description="Helical" evidence="12">
    <location>
        <begin position="34"/>
        <end position="57"/>
    </location>
</feature>
<dbReference type="InterPro" id="IPR022924">
    <property type="entry name" value="Cardiolipin_synthase"/>
</dbReference>
<comment type="function">
    <text evidence="12">Catalyzes the reversible phosphatidyl group transfer from one phosphatidylglycerol molecule to another to form cardiolipin (CL) (diphosphatidylglycerol) and glycerol.</text>
</comment>
<feature type="active site" evidence="12">
    <location>
        <position position="226"/>
    </location>
</feature>
<dbReference type="InterPro" id="IPR027379">
    <property type="entry name" value="CLS_N"/>
</dbReference>
<dbReference type="NCBIfam" id="TIGR04265">
    <property type="entry name" value="bac_cardiolipin"/>
    <property type="match status" value="1"/>
</dbReference>
<evidence type="ECO:0000256" key="13">
    <source>
        <dbReference type="NCBIfam" id="TIGR04265"/>
    </source>
</evidence>
<dbReference type="CDD" id="cd09110">
    <property type="entry name" value="PLDc_CLS_1"/>
    <property type="match status" value="1"/>
</dbReference>
<evidence type="ECO:0000256" key="3">
    <source>
        <dbReference type="ARBA" id="ARBA00022516"/>
    </source>
</evidence>
<evidence type="ECO:0000256" key="9">
    <source>
        <dbReference type="ARBA" id="ARBA00023136"/>
    </source>
</evidence>
<dbReference type="Proteomes" id="UP001055149">
    <property type="component" value="Unassembled WGS sequence"/>
</dbReference>
<organism evidence="15 16">
    <name type="scientific">Ligilactobacillus pabuli</name>
    <dbReference type="NCBI Taxonomy" id="2886039"/>
    <lineage>
        <taxon>Bacteria</taxon>
        <taxon>Bacillati</taxon>
        <taxon>Bacillota</taxon>
        <taxon>Bacilli</taxon>
        <taxon>Lactobacillales</taxon>
        <taxon>Lactobacillaceae</taxon>
        <taxon>Ligilactobacillus</taxon>
    </lineage>
</organism>
<sequence length="490" mass="56564">MTFVDLIYSVVSVIFFINTLLAIVTVFKEKRDIAATWAWLLVLNLLPGIGFLIYLFAGKKISKERIFDIKAQEKLGIDQLVNLQKEQWHEKELLPYDLLTNEAQQTSRLFLEADQAIFTNNNQVQVFTDGHQKFTQLLEDIEHAKDHIHVEYYTFYSDKIGHQILAALERAQQRGVTVRVIYDSMGSRGQSRHFFKHLEELGGQAEPFFGSKRAYYHSPRLNYRDHRKIVVVDGLIGYIGGFNIGDQYLGRLEKFGYWRDTHLRIIGNAAVALQSQFFMDWNATVKNVPESKPIEYDDRYFPLQRGQGSTGIQIVSSGPDNETEAIKLGYLKLIGNAHDYIDIQTPYLIPDDSVMEALGVAALSGVKVRIMIPSMPDHAFVYRATEYHAKELLEKGVEIYRYNNGFMHAKTMAVDGQMCSVGSANLDFRSFKLNFEVNAFCYDRQLTMQLTDIYDQDIEHCTQLTPEYFEQQSRWLKFKQYFSRLLSPIL</sequence>
<feature type="active site" evidence="12">
    <location>
        <position position="415"/>
    </location>
</feature>
<accession>A0ABQ5JIH3</accession>
<keyword evidence="11 12" id="KW-1208">Phospholipid metabolism</keyword>
<dbReference type="PANTHER" id="PTHR21248:SF22">
    <property type="entry name" value="PHOSPHOLIPASE D"/>
    <property type="match status" value="1"/>
</dbReference>
<dbReference type="EMBL" id="BQXH01000015">
    <property type="protein sequence ID" value="GKS81924.1"/>
    <property type="molecule type" value="Genomic_DNA"/>
</dbReference>
<keyword evidence="3 12" id="KW-0444">Lipid biosynthesis</keyword>
<comment type="subcellular location">
    <subcellularLocation>
        <location evidence="1 12">Cell membrane</location>
        <topology evidence="1 12">Multi-pass membrane protein</topology>
    </subcellularLocation>
</comment>
<evidence type="ECO:0000313" key="15">
    <source>
        <dbReference type="EMBL" id="GKS81924.1"/>
    </source>
</evidence>
<evidence type="ECO:0000256" key="7">
    <source>
        <dbReference type="ARBA" id="ARBA00022989"/>
    </source>
</evidence>
<keyword evidence="6" id="KW-0677">Repeat</keyword>
<dbReference type="Pfam" id="PF13091">
    <property type="entry name" value="PLDc_2"/>
    <property type="match status" value="2"/>
</dbReference>
<evidence type="ECO:0000256" key="8">
    <source>
        <dbReference type="ARBA" id="ARBA00023098"/>
    </source>
</evidence>
<evidence type="ECO:0000256" key="6">
    <source>
        <dbReference type="ARBA" id="ARBA00022737"/>
    </source>
</evidence>
<feature type="active site" evidence="12">
    <location>
        <position position="408"/>
    </location>
</feature>
<keyword evidence="9 12" id="KW-0472">Membrane</keyword>